<keyword evidence="1" id="KW-0732">Signal</keyword>
<feature type="chain" id="PRO_5020824161" evidence="1">
    <location>
        <begin position="26"/>
        <end position="283"/>
    </location>
</feature>
<name>A0A4Q1HD72_9BURK</name>
<dbReference type="EMBL" id="PYAL01000009">
    <property type="protein sequence ID" value="RXN83734.1"/>
    <property type="molecule type" value="Genomic_DNA"/>
</dbReference>
<feature type="signal peptide" evidence="1">
    <location>
        <begin position="1"/>
        <end position="25"/>
    </location>
</feature>
<evidence type="ECO:0000313" key="3">
    <source>
        <dbReference type="Proteomes" id="UP000290849"/>
    </source>
</evidence>
<dbReference type="RefSeq" id="WP_129153847.1">
    <property type="nucleotide sequence ID" value="NZ_JBHSDO010000015.1"/>
</dbReference>
<proteinExistence type="predicted"/>
<organism evidence="2 3">
    <name type="scientific">Achromobacter aloeverae</name>
    <dbReference type="NCBI Taxonomy" id="1750518"/>
    <lineage>
        <taxon>Bacteria</taxon>
        <taxon>Pseudomonadati</taxon>
        <taxon>Pseudomonadota</taxon>
        <taxon>Betaproteobacteria</taxon>
        <taxon>Burkholderiales</taxon>
        <taxon>Alcaligenaceae</taxon>
        <taxon>Achromobacter</taxon>
    </lineage>
</organism>
<comment type="caution">
    <text evidence="2">The sequence shown here is derived from an EMBL/GenBank/DDBJ whole genome shotgun (WGS) entry which is preliminary data.</text>
</comment>
<reference evidence="2 3" key="1">
    <citation type="journal article" date="2017" name="Int. J. Syst. Evol. Microbiol.">
        <title>Achromobacter aloeverae sp. nov., isolated from the root of Aloe vera (L.) Burm.f.</title>
        <authorList>
            <person name="Kuncharoen N."/>
            <person name="Muramatsu Y."/>
            <person name="Shibata C."/>
            <person name="Kamakura Y."/>
            <person name="Nakagawa Y."/>
            <person name="Tanasupawat S."/>
        </authorList>
    </citation>
    <scope>NUCLEOTIDE SEQUENCE [LARGE SCALE GENOMIC DNA]</scope>
    <source>
        <strain evidence="2 3">AVA-1</strain>
    </source>
</reference>
<evidence type="ECO:0000313" key="2">
    <source>
        <dbReference type="EMBL" id="RXN83734.1"/>
    </source>
</evidence>
<dbReference type="PROSITE" id="PS51257">
    <property type="entry name" value="PROKAR_LIPOPROTEIN"/>
    <property type="match status" value="1"/>
</dbReference>
<sequence>MRMMKAAAVLYVLALTACGSSRGFLGDTENVKTSNDVKAASSALIPKYKSHCGTDHRPFRDHDQWYDCVKTSAMIAESLILAERYSESVFYVKDAAAFWRGYKDNPIKKDNACDANILNTSYGIYGALVSLNYNQAATIINEKVGGTPQRDQLILAYLCALPDSSTYRSIIIEKIGGKDKYVVPEQFARFSSRSSMLDDLQRHFGTAARQEGERYFSEIDSLLKVHEDKAYLGSIGSDHNPNADVMMLYGNALKYARSKHFSEPYIKYLELRMQEAARYAGAT</sequence>
<dbReference type="AlphaFoldDB" id="A0A4Q1HD72"/>
<protein>
    <submittedName>
        <fullName evidence="2">Uncharacterized protein</fullName>
    </submittedName>
</protein>
<accession>A0A4Q1HD72</accession>
<gene>
    <name evidence="2" type="ORF">C7R54_26025</name>
</gene>
<evidence type="ECO:0000256" key="1">
    <source>
        <dbReference type="SAM" id="SignalP"/>
    </source>
</evidence>
<dbReference type="Proteomes" id="UP000290849">
    <property type="component" value="Unassembled WGS sequence"/>
</dbReference>
<keyword evidence="3" id="KW-1185">Reference proteome</keyword>